<evidence type="ECO:0000313" key="3">
    <source>
        <dbReference type="EMBL" id="MCL6423468.1"/>
    </source>
</evidence>
<dbReference type="Pfam" id="PF21531">
    <property type="entry name" value="Rv2175c_wHTH"/>
    <property type="match status" value="1"/>
</dbReference>
<proteinExistence type="predicted"/>
<reference evidence="3" key="1">
    <citation type="submission" date="2022-02" db="EMBL/GenBank/DDBJ databases">
        <authorList>
            <person name="Lee M."/>
            <person name="Kim S.-J."/>
            <person name="Jung M.-Y."/>
        </authorList>
    </citation>
    <scope>NUCLEOTIDE SEQUENCE</scope>
    <source>
        <strain evidence="3">JHP9</strain>
    </source>
</reference>
<evidence type="ECO:0000313" key="4">
    <source>
        <dbReference type="Proteomes" id="UP001203761"/>
    </source>
</evidence>
<evidence type="ECO:0000259" key="1">
    <source>
        <dbReference type="Pfam" id="PF18367"/>
    </source>
</evidence>
<sequence>MSTLDTLISDWLNLPDAAEALGVEVSRVRRLIDDGALVEVRRGTPAVRHVPAEMIIDGEVAPHLPGTITVLRDAGFSDEELLVWLFTEDETLPGRPIDHLRRGQRGEVRRRAQAMAF</sequence>
<organism evidence="3 4">
    <name type="scientific">Brachybacterium equifaecis</name>
    <dbReference type="NCBI Taxonomy" id="2910770"/>
    <lineage>
        <taxon>Bacteria</taxon>
        <taxon>Bacillati</taxon>
        <taxon>Actinomycetota</taxon>
        <taxon>Actinomycetes</taxon>
        <taxon>Micrococcales</taxon>
        <taxon>Dermabacteraceae</taxon>
        <taxon>Brachybacterium</taxon>
    </lineage>
</organism>
<feature type="domain" description="Rv2175c C-terminal" evidence="1">
    <location>
        <begin position="63"/>
        <end position="116"/>
    </location>
</feature>
<dbReference type="InterPro" id="IPR041098">
    <property type="entry name" value="Rv2175c_C"/>
</dbReference>
<dbReference type="EMBL" id="JAKNCJ010000003">
    <property type="protein sequence ID" value="MCL6423468.1"/>
    <property type="molecule type" value="Genomic_DNA"/>
</dbReference>
<dbReference type="RefSeq" id="WP_249737544.1">
    <property type="nucleotide sequence ID" value="NZ_JAKNCJ010000003.1"/>
</dbReference>
<feature type="domain" description="DNA-binding protein Rv2175c wHTH" evidence="2">
    <location>
        <begin position="10"/>
        <end position="54"/>
    </location>
</feature>
<gene>
    <name evidence="3" type="ORF">Bequi_08715</name>
</gene>
<dbReference type="Proteomes" id="UP001203761">
    <property type="component" value="Unassembled WGS sequence"/>
</dbReference>
<keyword evidence="4" id="KW-1185">Reference proteome</keyword>
<name>A0ABT0R1X8_9MICO</name>
<protein>
    <submittedName>
        <fullName evidence="3">DNA-binding protein</fullName>
    </submittedName>
</protein>
<dbReference type="Pfam" id="PF18367">
    <property type="entry name" value="Rv2175c_C"/>
    <property type="match status" value="1"/>
</dbReference>
<dbReference type="GO" id="GO:0003677">
    <property type="term" value="F:DNA binding"/>
    <property type="evidence" value="ECO:0007669"/>
    <property type="project" value="UniProtKB-KW"/>
</dbReference>
<dbReference type="InterPro" id="IPR048576">
    <property type="entry name" value="Rv2175c_wHTH"/>
</dbReference>
<accession>A0ABT0R1X8</accession>
<evidence type="ECO:0000259" key="2">
    <source>
        <dbReference type="Pfam" id="PF21531"/>
    </source>
</evidence>
<keyword evidence="3" id="KW-0238">DNA-binding</keyword>
<comment type="caution">
    <text evidence="3">The sequence shown here is derived from an EMBL/GenBank/DDBJ whole genome shotgun (WGS) entry which is preliminary data.</text>
</comment>